<dbReference type="InterPro" id="IPR000257">
    <property type="entry name" value="Uroporphyrinogen_deCOase"/>
</dbReference>
<dbReference type="AlphaFoldDB" id="A0A1F2WGP3"/>
<evidence type="ECO:0000313" key="2">
    <source>
        <dbReference type="EMBL" id="OFW56014.1"/>
    </source>
</evidence>
<dbReference type="PANTHER" id="PTHR47099:SF1">
    <property type="entry name" value="METHYLCOBAMIDE:COM METHYLTRANSFERASE MTBA"/>
    <property type="match status" value="1"/>
</dbReference>
<evidence type="ECO:0000259" key="1">
    <source>
        <dbReference type="Pfam" id="PF01208"/>
    </source>
</evidence>
<organism evidence="2 3">
    <name type="scientific">Candidatus Solincola sediminis</name>
    <dbReference type="NCBI Taxonomy" id="1797199"/>
    <lineage>
        <taxon>Bacteria</taxon>
        <taxon>Bacillati</taxon>
        <taxon>Actinomycetota</taxon>
        <taxon>Candidatus Geothermincolia</taxon>
        <taxon>Candidatus Geothermincolales</taxon>
        <taxon>Candidatus Geothermincolaceae</taxon>
        <taxon>Candidatus Solincola</taxon>
    </lineage>
</organism>
<feature type="domain" description="Uroporphyrinogen decarboxylase (URO-D)" evidence="1">
    <location>
        <begin position="189"/>
        <end position="378"/>
    </location>
</feature>
<dbReference type="SUPFAM" id="SSF51726">
    <property type="entry name" value="UROD/MetE-like"/>
    <property type="match status" value="1"/>
</dbReference>
<dbReference type="Gene3D" id="3.20.20.210">
    <property type="match status" value="1"/>
</dbReference>
<dbReference type="EMBL" id="MELK01000050">
    <property type="protein sequence ID" value="OFW56014.1"/>
    <property type="molecule type" value="Genomic_DNA"/>
</dbReference>
<proteinExistence type="predicted"/>
<dbReference type="STRING" id="1797197.A2Y75_04710"/>
<dbReference type="Proteomes" id="UP000177876">
    <property type="component" value="Unassembled WGS sequence"/>
</dbReference>
<dbReference type="InterPro" id="IPR038071">
    <property type="entry name" value="UROD/MetE-like_sf"/>
</dbReference>
<sequence length="385" mass="43390">MAYMTATERLEAAIRIGKPDRVPVVPIYDFFSSRYGGITQREMFFDIKKADLALEKTISDLGPIDGQHLSYAGIGRIMEIIFPQPPIMPGVNGVPEDAQFQFVEKSMIGREDYARLKDRNSILWLLDTLKIRHPQLRNPIGLAKAIATIGIDTLKMRRSRMGWLKKGVETTVGYNIPFTPLEWISICLRSFNDFVLDLFRYPDEVKAAAKALMMPMKMQGLLMVKLSGLKRVFMGGARTSASCISPKQFEEFALPEWQEMAEYFVGKGITPFLHLDSDWTAFYPYLKSLPVRKCVLNLDGTSDIFKAKEILGDHFCIMGDVPATMLKLGEPDEVDEYCRRLIKEIGADGGFILSSGCTLPIDAKPENVKVMLASVHRYGKYPIHA</sequence>
<dbReference type="InterPro" id="IPR052024">
    <property type="entry name" value="Methanogen_methyltrans"/>
</dbReference>
<evidence type="ECO:0000313" key="3">
    <source>
        <dbReference type="Proteomes" id="UP000177876"/>
    </source>
</evidence>
<reference evidence="2 3" key="1">
    <citation type="journal article" date="2016" name="Nat. Commun.">
        <title>Thousands of microbial genomes shed light on interconnected biogeochemical processes in an aquifer system.</title>
        <authorList>
            <person name="Anantharaman K."/>
            <person name="Brown C.T."/>
            <person name="Hug L.A."/>
            <person name="Sharon I."/>
            <person name="Castelle C.J."/>
            <person name="Probst A.J."/>
            <person name="Thomas B.C."/>
            <person name="Singh A."/>
            <person name="Wilkins M.J."/>
            <person name="Karaoz U."/>
            <person name="Brodie E.L."/>
            <person name="Williams K.H."/>
            <person name="Hubbard S.S."/>
            <person name="Banfield J.F."/>
        </authorList>
    </citation>
    <scope>NUCLEOTIDE SEQUENCE [LARGE SCALE GENOMIC DNA]</scope>
</reference>
<name>A0A1F2WGP3_9ACTN</name>
<gene>
    <name evidence="2" type="ORF">A2Y75_04710</name>
</gene>
<dbReference type="GO" id="GO:0004853">
    <property type="term" value="F:uroporphyrinogen decarboxylase activity"/>
    <property type="evidence" value="ECO:0007669"/>
    <property type="project" value="InterPro"/>
</dbReference>
<dbReference type="GO" id="GO:0006779">
    <property type="term" value="P:porphyrin-containing compound biosynthetic process"/>
    <property type="evidence" value="ECO:0007669"/>
    <property type="project" value="InterPro"/>
</dbReference>
<accession>A0A1F2WGP3</accession>
<dbReference type="PANTHER" id="PTHR47099">
    <property type="entry name" value="METHYLCOBAMIDE:COM METHYLTRANSFERASE MTBA"/>
    <property type="match status" value="1"/>
</dbReference>
<dbReference type="Pfam" id="PF01208">
    <property type="entry name" value="URO-D"/>
    <property type="match status" value="1"/>
</dbReference>
<comment type="caution">
    <text evidence="2">The sequence shown here is derived from an EMBL/GenBank/DDBJ whole genome shotgun (WGS) entry which is preliminary data.</text>
</comment>
<protein>
    <recommendedName>
        <fullName evidence="1">Uroporphyrinogen decarboxylase (URO-D) domain-containing protein</fullName>
    </recommendedName>
</protein>